<dbReference type="EMBL" id="AP024238">
    <property type="protein sequence ID" value="BCO27480.1"/>
    <property type="molecule type" value="Genomic_DNA"/>
</dbReference>
<accession>A0ABM7MMF4</accession>
<dbReference type="Proteomes" id="UP000824366">
    <property type="component" value="Chromosome"/>
</dbReference>
<dbReference type="SUPFAM" id="SSF53850">
    <property type="entry name" value="Periplasmic binding protein-like II"/>
    <property type="match status" value="1"/>
</dbReference>
<keyword evidence="2" id="KW-1185">Reference proteome</keyword>
<dbReference type="InterPro" id="IPR050682">
    <property type="entry name" value="ModA/WtpA"/>
</dbReference>
<dbReference type="Pfam" id="PF13531">
    <property type="entry name" value="SBP_bac_11"/>
    <property type="match status" value="1"/>
</dbReference>
<dbReference type="Gene3D" id="3.40.190.10">
    <property type="entry name" value="Periplasmic binding protein-like II"/>
    <property type="match status" value="2"/>
</dbReference>
<sequence length="236" mass="24268">MQNSALPPVAPPTGISSMATRLLLADLTQAYAERSGQTVAIESVGGVDAARRVQAGEAFDLVILASDAMAKLVAAGHLRADSLTPLVFSGVDVAVPEGSPVPDISSEEAVRQAVLAAPTLGYSTGPSGVALAKLFERWGIAELIQPRIVTAPPGVPVGSLVAKGEVALGFQQLSELIHQPGITIVGPLPPEIQITTTFSAAMTTGCTRPTEVQALLEFMASPATAQAKKRQGMDPV</sequence>
<name>A0ABM7MMF4_9BURK</name>
<evidence type="ECO:0000313" key="2">
    <source>
        <dbReference type="Proteomes" id="UP000824366"/>
    </source>
</evidence>
<gene>
    <name evidence="1" type="ORF">MIZ03_2368</name>
</gene>
<protein>
    <recommendedName>
        <fullName evidence="3">Molybdenum ABC transporter substrate-binding protein</fullName>
    </recommendedName>
</protein>
<organism evidence="1 2">
    <name type="scientific">Rhodoferax lithotrophicus</name>
    <dbReference type="NCBI Taxonomy" id="2798804"/>
    <lineage>
        <taxon>Bacteria</taxon>
        <taxon>Pseudomonadati</taxon>
        <taxon>Pseudomonadota</taxon>
        <taxon>Betaproteobacteria</taxon>
        <taxon>Burkholderiales</taxon>
        <taxon>Comamonadaceae</taxon>
        <taxon>Rhodoferax</taxon>
    </lineage>
</organism>
<proteinExistence type="predicted"/>
<reference evidence="1 2" key="1">
    <citation type="journal article" date="2021" name="Microbiol. Spectr.">
        <title>A Single Bacterium Capable of Oxidation and Reduction of Iron at Circumneutral pH.</title>
        <authorList>
            <person name="Kato S."/>
            <person name="Ohkuma M."/>
        </authorList>
    </citation>
    <scope>NUCLEOTIDE SEQUENCE [LARGE SCALE GENOMIC DNA]</scope>
    <source>
        <strain evidence="1 2">MIZ03</strain>
    </source>
</reference>
<evidence type="ECO:0008006" key="3">
    <source>
        <dbReference type="Google" id="ProtNLM"/>
    </source>
</evidence>
<dbReference type="PANTHER" id="PTHR30632:SF11">
    <property type="entry name" value="BLR4797 PROTEIN"/>
    <property type="match status" value="1"/>
</dbReference>
<dbReference type="PANTHER" id="PTHR30632">
    <property type="entry name" value="MOLYBDATE-BINDING PERIPLASMIC PROTEIN"/>
    <property type="match status" value="1"/>
</dbReference>
<dbReference type="RefSeq" id="WP_223912512.1">
    <property type="nucleotide sequence ID" value="NZ_AP024238.1"/>
</dbReference>
<evidence type="ECO:0000313" key="1">
    <source>
        <dbReference type="EMBL" id="BCO27480.1"/>
    </source>
</evidence>